<dbReference type="AlphaFoldDB" id="A0A6C0FBC0"/>
<sequence>MSTSNSEEQLRVNLSRFWKVKLEALSREELTSYLYEEEVNLSKKKDTIIKNLKCANNDKDSKISELTINSENRKRKFDELQEDHDKLKETLAPTASNIKQLKKQYPDLMKQFEKQAYHQGAYTAVCLGNYGKATSHGKETEKSKKYSAQIEKNKSSYRDFLKNLDEIDPDSYRNQIDLVNKYETSKNNADCEDKADLPVHDKVTSQLNALKALGQKPVASVTPNIPPANAE</sequence>
<reference evidence="2" key="1">
    <citation type="journal article" date="2020" name="Nature">
        <title>Giant virus diversity and host interactions through global metagenomics.</title>
        <authorList>
            <person name="Schulz F."/>
            <person name="Roux S."/>
            <person name="Paez-Espino D."/>
            <person name="Jungbluth S."/>
            <person name="Walsh D.A."/>
            <person name="Denef V.J."/>
            <person name="McMahon K.D."/>
            <person name="Konstantinidis K.T."/>
            <person name="Eloe-Fadrosh E.A."/>
            <person name="Kyrpides N.C."/>
            <person name="Woyke T."/>
        </authorList>
    </citation>
    <scope>NUCLEOTIDE SEQUENCE</scope>
    <source>
        <strain evidence="2">GVMAG-S-ERX555967-131</strain>
    </source>
</reference>
<keyword evidence="1" id="KW-0175">Coiled coil</keyword>
<protein>
    <submittedName>
        <fullName evidence="2">Uncharacterized protein</fullName>
    </submittedName>
</protein>
<proteinExistence type="predicted"/>
<name>A0A6C0FBC0_9ZZZZ</name>
<evidence type="ECO:0000313" key="2">
    <source>
        <dbReference type="EMBL" id="QHT37180.1"/>
    </source>
</evidence>
<evidence type="ECO:0000256" key="1">
    <source>
        <dbReference type="SAM" id="Coils"/>
    </source>
</evidence>
<dbReference type="EMBL" id="MN738790">
    <property type="protein sequence ID" value="QHT37180.1"/>
    <property type="molecule type" value="Genomic_DNA"/>
</dbReference>
<accession>A0A6C0FBC0</accession>
<feature type="coiled-coil region" evidence="1">
    <location>
        <begin position="63"/>
        <end position="90"/>
    </location>
</feature>
<organism evidence="2">
    <name type="scientific">viral metagenome</name>
    <dbReference type="NCBI Taxonomy" id="1070528"/>
    <lineage>
        <taxon>unclassified sequences</taxon>
        <taxon>metagenomes</taxon>
        <taxon>organismal metagenomes</taxon>
    </lineage>
</organism>